<dbReference type="RefSeq" id="WP_201431353.1">
    <property type="nucleotide sequence ID" value="NZ_JAEQBW010000004.1"/>
</dbReference>
<evidence type="ECO:0000256" key="8">
    <source>
        <dbReference type="SAM" id="SignalP"/>
    </source>
</evidence>
<dbReference type="PROSITE" id="PS50109">
    <property type="entry name" value="HIS_KIN"/>
    <property type="match status" value="1"/>
</dbReference>
<dbReference type="PANTHER" id="PTHR43304">
    <property type="entry name" value="PHYTOCHROME-LIKE PROTEIN CPH1"/>
    <property type="match status" value="1"/>
</dbReference>
<feature type="chain" id="PRO_5037740183" description="histidine kinase" evidence="8">
    <location>
        <begin position="22"/>
        <end position="727"/>
    </location>
</feature>
<dbReference type="InterPro" id="IPR011623">
    <property type="entry name" value="7TMR_DISM_rcpt_extracell_dom1"/>
</dbReference>
<evidence type="ECO:0000259" key="9">
    <source>
        <dbReference type="PROSITE" id="PS50109"/>
    </source>
</evidence>
<comment type="caution">
    <text evidence="10">The sequence shown here is derived from an EMBL/GenBank/DDBJ whole genome shotgun (WGS) entry which is preliminary data.</text>
</comment>
<protein>
    <recommendedName>
        <fullName evidence="2">histidine kinase</fullName>
        <ecNumber evidence="2">2.7.13.3</ecNumber>
    </recommendedName>
</protein>
<keyword evidence="8" id="KW-0732">Signal</keyword>
<evidence type="ECO:0000256" key="6">
    <source>
        <dbReference type="SAM" id="Coils"/>
    </source>
</evidence>
<evidence type="ECO:0000256" key="4">
    <source>
        <dbReference type="ARBA" id="ARBA00022679"/>
    </source>
</evidence>
<feature type="transmembrane region" description="Helical" evidence="7">
    <location>
        <begin position="313"/>
        <end position="334"/>
    </location>
</feature>
<dbReference type="Gene3D" id="2.60.40.2380">
    <property type="match status" value="1"/>
</dbReference>
<evidence type="ECO:0000256" key="5">
    <source>
        <dbReference type="ARBA" id="ARBA00022777"/>
    </source>
</evidence>
<evidence type="ECO:0000256" key="7">
    <source>
        <dbReference type="SAM" id="Phobius"/>
    </source>
</evidence>
<dbReference type="Pfam" id="PF07696">
    <property type="entry name" value="7TMR-DISMED2"/>
    <property type="match status" value="1"/>
</dbReference>
<dbReference type="Pfam" id="PF07695">
    <property type="entry name" value="7TMR-DISM_7TM"/>
    <property type="match status" value="1"/>
</dbReference>
<dbReference type="PRINTS" id="PR00344">
    <property type="entry name" value="BCTRLSENSOR"/>
</dbReference>
<dbReference type="SMART" id="SM00387">
    <property type="entry name" value="HATPase_c"/>
    <property type="match status" value="1"/>
</dbReference>
<dbReference type="InterPro" id="IPR004358">
    <property type="entry name" value="Sig_transdc_His_kin-like_C"/>
</dbReference>
<keyword evidence="3" id="KW-0597">Phosphoprotein</keyword>
<keyword evidence="4" id="KW-0808">Transferase</keyword>
<comment type="catalytic activity">
    <reaction evidence="1">
        <text>ATP + protein L-histidine = ADP + protein N-phospho-L-histidine.</text>
        <dbReference type="EC" id="2.7.13.3"/>
    </reaction>
</comment>
<gene>
    <name evidence="10" type="ORF">JKA74_11575</name>
</gene>
<feature type="transmembrane region" description="Helical" evidence="7">
    <location>
        <begin position="221"/>
        <end position="247"/>
    </location>
</feature>
<dbReference type="Gene3D" id="3.30.565.10">
    <property type="entry name" value="Histidine kinase-like ATPase, C-terminal domain"/>
    <property type="match status" value="1"/>
</dbReference>
<dbReference type="InterPro" id="IPR003594">
    <property type="entry name" value="HATPase_dom"/>
</dbReference>
<accession>A0A934WYU0</accession>
<evidence type="ECO:0000313" key="11">
    <source>
        <dbReference type="Proteomes" id="UP000611723"/>
    </source>
</evidence>
<keyword evidence="11" id="KW-1185">Reference proteome</keyword>
<dbReference type="InterPro" id="IPR036890">
    <property type="entry name" value="HATPase_C_sf"/>
</dbReference>
<feature type="domain" description="Histidine kinase" evidence="9">
    <location>
        <begin position="512"/>
        <end position="727"/>
    </location>
</feature>
<evidence type="ECO:0000256" key="1">
    <source>
        <dbReference type="ARBA" id="ARBA00000085"/>
    </source>
</evidence>
<proteinExistence type="predicted"/>
<evidence type="ECO:0000313" key="10">
    <source>
        <dbReference type="EMBL" id="MBK6265679.1"/>
    </source>
</evidence>
<dbReference type="PANTHER" id="PTHR43304:SF1">
    <property type="entry name" value="PAC DOMAIN-CONTAINING PROTEIN"/>
    <property type="match status" value="1"/>
</dbReference>
<keyword evidence="7" id="KW-0812">Transmembrane</keyword>
<keyword evidence="7" id="KW-0472">Membrane</keyword>
<dbReference type="CDD" id="cd00075">
    <property type="entry name" value="HATPase"/>
    <property type="match status" value="1"/>
</dbReference>
<dbReference type="AlphaFoldDB" id="A0A934WYU0"/>
<feature type="transmembrane region" description="Helical" evidence="7">
    <location>
        <begin position="289"/>
        <end position="307"/>
    </location>
</feature>
<keyword evidence="6" id="KW-0175">Coiled coil</keyword>
<keyword evidence="5" id="KW-0418">Kinase</keyword>
<feature type="coiled-coil region" evidence="6">
    <location>
        <begin position="411"/>
        <end position="509"/>
    </location>
</feature>
<keyword evidence="7" id="KW-1133">Transmembrane helix</keyword>
<name>A0A934WYU0_9BACT</name>
<evidence type="ECO:0000256" key="2">
    <source>
        <dbReference type="ARBA" id="ARBA00012438"/>
    </source>
</evidence>
<feature type="transmembrane region" description="Helical" evidence="7">
    <location>
        <begin position="193"/>
        <end position="214"/>
    </location>
</feature>
<dbReference type="SUPFAM" id="SSF55874">
    <property type="entry name" value="ATPase domain of HSP90 chaperone/DNA topoisomerase II/histidine kinase"/>
    <property type="match status" value="1"/>
</dbReference>
<dbReference type="EMBL" id="JAEQBW010000004">
    <property type="protein sequence ID" value="MBK6265679.1"/>
    <property type="molecule type" value="Genomic_DNA"/>
</dbReference>
<dbReference type="Gene3D" id="1.10.287.130">
    <property type="match status" value="1"/>
</dbReference>
<dbReference type="Proteomes" id="UP000611723">
    <property type="component" value="Unassembled WGS sequence"/>
</dbReference>
<sequence length="727" mass="83809">MKYIFKLGFLFGLLFYSSAFTKATSSQEPIIQLNQGKAHERIGEDLMILIDETNQLTFDQIQSANYQEKFTRSKDEVPSLGLKNVTVWLKINIELLDSINTPYVLEIAFPTLDSICFFSQIFGSSEWMRMFSGDRIPFADRIIDHKNFVFPLHLNYGNKTTVYFKIRNKGSIILPLKIMPKQDLLAAGLKEEIVYGIFYGIMIVMFLYNLFLAFAARSLSYIFYVGIIAGNLLTLSALNGHAFQYVWYDNPWWANHVIVFGIGLWILSGNLFAVRFLESKKYSIAYHRIFQGMQLLGLLIILSAFVVDYKISLLIANYILSVNCVLLFISGIFFWVKNVKVARIFTLAWVMYLMGVLLYTLRNLGYLPVNFITTHVLELGAVSEVILLSISLGYKYRLLEVDKKKAQKNVLDIMTRSQELIQNQNEELELRIEERTLELKQKQDEVLQQNEELNAKNDKLIEAQSIIEQQNIMLRKYNDDLEHQVTTRTDDLQQSNQELAQNVQQLEQYAFMTAHNLRAPVARLLGLTNLLELNPDTEKVEWLMILSKIKDESYSLDAVIKDMNSIIELRKGSEIEIEWVNIEEKVNQVKRILKNTILVNGVKIQLDTRAFSEFKCNPTYTESIFYNLISNAIKYRAPGENSFIHIITEKTEDQFIIHIKDNGVGINLQKHGAQLFGMYKRFHTHVEGKGLGLFLVKSQMDILNGEIKIESEPGLGTTFSLFFPARF</sequence>
<evidence type="ECO:0000256" key="3">
    <source>
        <dbReference type="ARBA" id="ARBA00022553"/>
    </source>
</evidence>
<dbReference type="GO" id="GO:0000155">
    <property type="term" value="F:phosphorelay sensor kinase activity"/>
    <property type="evidence" value="ECO:0007669"/>
    <property type="project" value="InterPro"/>
</dbReference>
<feature type="transmembrane region" description="Helical" evidence="7">
    <location>
        <begin position="253"/>
        <end position="277"/>
    </location>
</feature>
<dbReference type="InterPro" id="IPR005467">
    <property type="entry name" value="His_kinase_dom"/>
</dbReference>
<dbReference type="EC" id="2.7.13.3" evidence="2"/>
<organism evidence="10 11">
    <name type="scientific">Marivirga aurantiaca</name>
    <dbReference type="NCBI Taxonomy" id="2802615"/>
    <lineage>
        <taxon>Bacteria</taxon>
        <taxon>Pseudomonadati</taxon>
        <taxon>Bacteroidota</taxon>
        <taxon>Cytophagia</taxon>
        <taxon>Cytophagales</taxon>
        <taxon>Marivirgaceae</taxon>
        <taxon>Marivirga</taxon>
    </lineage>
</organism>
<dbReference type="InterPro" id="IPR011622">
    <property type="entry name" value="7TMR_DISM_rcpt_extracell_dom2"/>
</dbReference>
<feature type="signal peptide" evidence="8">
    <location>
        <begin position="1"/>
        <end position="21"/>
    </location>
</feature>
<dbReference type="InterPro" id="IPR052162">
    <property type="entry name" value="Sensor_kinase/Photoreceptor"/>
</dbReference>
<reference evidence="10" key="1">
    <citation type="submission" date="2021-01" db="EMBL/GenBank/DDBJ databases">
        <title>Marivirga aurantiaca sp. nov., isolated from intertidal surface sediments.</title>
        <authorList>
            <person name="Zhang M."/>
        </authorList>
    </citation>
    <scope>NUCLEOTIDE SEQUENCE</scope>
    <source>
        <strain evidence="10">S37H4</strain>
    </source>
</reference>
<dbReference type="Pfam" id="PF02518">
    <property type="entry name" value="HATPase_c"/>
    <property type="match status" value="1"/>
</dbReference>
<dbReference type="InterPro" id="IPR036097">
    <property type="entry name" value="HisK_dim/P_sf"/>
</dbReference>
<feature type="transmembrane region" description="Helical" evidence="7">
    <location>
        <begin position="341"/>
        <end position="360"/>
    </location>
</feature>
<dbReference type="SUPFAM" id="SSF47384">
    <property type="entry name" value="Homodimeric domain of signal transducing histidine kinase"/>
    <property type="match status" value="1"/>
</dbReference>